<protein>
    <submittedName>
        <fullName evidence="2">RNA 3 -terminal phosphate cyclase</fullName>
    </submittedName>
</protein>
<feature type="domain" description="RNA 3'-terminal phosphate cyclase" evidence="1">
    <location>
        <begin position="24"/>
        <end position="380"/>
    </location>
</feature>
<dbReference type="EMBL" id="BLIY01000008">
    <property type="protein sequence ID" value="GFE53928.1"/>
    <property type="molecule type" value="Genomic_DNA"/>
</dbReference>
<dbReference type="GO" id="GO:0005730">
    <property type="term" value="C:nucleolus"/>
    <property type="evidence" value="ECO:0007669"/>
    <property type="project" value="TreeGrafter"/>
</dbReference>
<dbReference type="InterPro" id="IPR037136">
    <property type="entry name" value="RNA3'_phos_cyclase_dom_sf"/>
</dbReference>
<dbReference type="Pfam" id="PF01137">
    <property type="entry name" value="RTC"/>
    <property type="match status" value="1"/>
</dbReference>
<organism evidence="2 3">
    <name type="scientific">Babesia ovis</name>
    <dbReference type="NCBI Taxonomy" id="5869"/>
    <lineage>
        <taxon>Eukaryota</taxon>
        <taxon>Sar</taxon>
        <taxon>Alveolata</taxon>
        <taxon>Apicomplexa</taxon>
        <taxon>Aconoidasida</taxon>
        <taxon>Piroplasmida</taxon>
        <taxon>Babesiidae</taxon>
        <taxon>Babesia</taxon>
    </lineage>
</organism>
<dbReference type="OrthoDB" id="1911237at2759"/>
<keyword evidence="3" id="KW-1185">Reference proteome</keyword>
<dbReference type="InterPro" id="IPR023797">
    <property type="entry name" value="RNA3'_phos_cyclase_dom"/>
</dbReference>
<dbReference type="GO" id="GO:0000479">
    <property type="term" value="P:endonucleolytic cleavage of tricistronic rRNA transcript (SSU-rRNA, 5.8S rRNA, LSU-rRNA)"/>
    <property type="evidence" value="ECO:0007669"/>
    <property type="project" value="TreeGrafter"/>
</dbReference>
<name>A0A9W5TBZ6_BABOV</name>
<evidence type="ECO:0000259" key="1">
    <source>
        <dbReference type="Pfam" id="PF01137"/>
    </source>
</evidence>
<gene>
    <name evidence="2" type="ORF">BaOVIS_013320</name>
</gene>
<dbReference type="GO" id="GO:0004521">
    <property type="term" value="F:RNA endonuclease activity"/>
    <property type="evidence" value="ECO:0007669"/>
    <property type="project" value="TreeGrafter"/>
</dbReference>
<evidence type="ECO:0000313" key="3">
    <source>
        <dbReference type="Proteomes" id="UP001057455"/>
    </source>
</evidence>
<dbReference type="SUPFAM" id="SSF55205">
    <property type="entry name" value="EPT/RTPC-like"/>
    <property type="match status" value="1"/>
</dbReference>
<dbReference type="PANTHER" id="PTHR11096">
    <property type="entry name" value="RNA 3' TERMINAL PHOSPHATE CYCLASE"/>
    <property type="match status" value="1"/>
</dbReference>
<dbReference type="InterPro" id="IPR013792">
    <property type="entry name" value="RNA3'P_cycl/enolpyr_Trfase_a/b"/>
</dbReference>
<comment type="caution">
    <text evidence="2">The sequence shown here is derived from an EMBL/GenBank/DDBJ whole genome shotgun (WGS) entry which is preliminary data.</text>
</comment>
<dbReference type="PANTHER" id="PTHR11096:SF1">
    <property type="entry name" value="RNA 3'-TERMINAL PHOSPHATE CYCLASE-LIKE PROTEIN"/>
    <property type="match status" value="1"/>
</dbReference>
<proteinExistence type="predicted"/>
<dbReference type="AlphaFoldDB" id="A0A9W5TBZ6"/>
<reference evidence="2" key="1">
    <citation type="submission" date="2019-12" db="EMBL/GenBank/DDBJ databases">
        <title>Genome sequence of Babesia ovis.</title>
        <authorList>
            <person name="Yamagishi J."/>
            <person name="Sevinc F."/>
            <person name="Xuan X."/>
        </authorList>
    </citation>
    <scope>NUCLEOTIDE SEQUENCE</scope>
    <source>
        <strain evidence="2">Selcuk</strain>
    </source>
</reference>
<dbReference type="Gene3D" id="3.65.10.20">
    <property type="entry name" value="RNA 3'-terminal phosphate cyclase domain"/>
    <property type="match status" value="2"/>
</dbReference>
<sequence length="406" mass="44419">MAVTGTTVMTKDRLLKHLELDSLSYLRIAAVLGILSHTSVTIRDTRSLLLHESRMLELLAKVTQGGRIEIDKTQVRIDPGRIVGGTIRFQCPAVAPLSYYLEPLVYLSVFSAEPFNITLIRQGDDGVEEDLVNNFSLLESFCSSATVVLRKIGCTSVDFKFKEPFEVVFSNTPLVQIAPVDFSSWTRVKKIRGSVMVRCLQPSLGTNVITGCKSVLSQVCDNIYIDLVSPKSATKPYISVALIAEGQTVVYTADTTISLNGGTSSGGNSTPGLSSAVSGNTSLSKILEIAQRKSSHPGVPVSNTAIGIHENYETIGANVANRLLSEIYLKGIMDTTHQHLPLLFMAMSGDYQVSTLRMGRLDRYSTEFLRKIKQFLGVSFVFEQQDDFVLLKCVGNSFHNSGITTF</sequence>
<evidence type="ECO:0000313" key="2">
    <source>
        <dbReference type="EMBL" id="GFE53928.1"/>
    </source>
</evidence>
<dbReference type="Proteomes" id="UP001057455">
    <property type="component" value="Unassembled WGS sequence"/>
</dbReference>
<accession>A0A9W5TBZ6</accession>
<dbReference type="InterPro" id="IPR000228">
    <property type="entry name" value="RNA3'_term_phos_cyc"/>
</dbReference>